<feature type="region of interest" description="Disordered" evidence="5">
    <location>
        <begin position="356"/>
        <end position="389"/>
    </location>
</feature>
<name>A0AAN6UYP9_9PEZI</name>
<reference evidence="8" key="1">
    <citation type="journal article" date="2023" name="Mol. Phylogenet. Evol.">
        <title>Genome-scale phylogeny and comparative genomics of the fungal order Sordariales.</title>
        <authorList>
            <person name="Hensen N."/>
            <person name="Bonometti L."/>
            <person name="Westerberg I."/>
            <person name="Brannstrom I.O."/>
            <person name="Guillou S."/>
            <person name="Cros-Aarteil S."/>
            <person name="Calhoun S."/>
            <person name="Haridas S."/>
            <person name="Kuo A."/>
            <person name="Mondo S."/>
            <person name="Pangilinan J."/>
            <person name="Riley R."/>
            <person name="LaButti K."/>
            <person name="Andreopoulos B."/>
            <person name="Lipzen A."/>
            <person name="Chen C."/>
            <person name="Yan M."/>
            <person name="Daum C."/>
            <person name="Ng V."/>
            <person name="Clum A."/>
            <person name="Steindorff A."/>
            <person name="Ohm R.A."/>
            <person name="Martin F."/>
            <person name="Silar P."/>
            <person name="Natvig D.O."/>
            <person name="Lalanne C."/>
            <person name="Gautier V."/>
            <person name="Ament-Velasquez S.L."/>
            <person name="Kruys A."/>
            <person name="Hutchinson M.I."/>
            <person name="Powell A.J."/>
            <person name="Barry K."/>
            <person name="Miller A.N."/>
            <person name="Grigoriev I.V."/>
            <person name="Debuchy R."/>
            <person name="Gladieux P."/>
            <person name="Hiltunen Thoren M."/>
            <person name="Johannesson H."/>
        </authorList>
    </citation>
    <scope>NUCLEOTIDE SEQUENCE</scope>
    <source>
        <strain evidence="8">CBS 141.50</strain>
    </source>
</reference>
<dbReference type="GO" id="GO:0008610">
    <property type="term" value="P:lipid biosynthetic process"/>
    <property type="evidence" value="ECO:0007669"/>
    <property type="project" value="InterPro"/>
</dbReference>
<dbReference type="GO" id="GO:0016020">
    <property type="term" value="C:membrane"/>
    <property type="evidence" value="ECO:0007669"/>
    <property type="project" value="UniProtKB-SubCell"/>
</dbReference>
<dbReference type="EMBL" id="MU853608">
    <property type="protein sequence ID" value="KAK4141627.1"/>
    <property type="molecule type" value="Genomic_DNA"/>
</dbReference>
<dbReference type="InterPro" id="IPR006694">
    <property type="entry name" value="Fatty_acid_hydroxylase"/>
</dbReference>
<dbReference type="Pfam" id="PF04116">
    <property type="entry name" value="FA_hydroxylase"/>
    <property type="match status" value="1"/>
</dbReference>
<feature type="compositionally biased region" description="Polar residues" evidence="5">
    <location>
        <begin position="380"/>
        <end position="389"/>
    </location>
</feature>
<evidence type="ECO:0000256" key="4">
    <source>
        <dbReference type="ARBA" id="ARBA00023136"/>
    </source>
</evidence>
<evidence type="ECO:0000313" key="8">
    <source>
        <dbReference type="EMBL" id="KAK4141627.1"/>
    </source>
</evidence>
<gene>
    <name evidence="8" type="ORF">C8A04DRAFT_38904</name>
</gene>
<keyword evidence="9" id="KW-1185">Reference proteome</keyword>
<dbReference type="GO" id="GO:0016491">
    <property type="term" value="F:oxidoreductase activity"/>
    <property type="evidence" value="ECO:0007669"/>
    <property type="project" value="InterPro"/>
</dbReference>
<dbReference type="RefSeq" id="XP_062634998.1">
    <property type="nucleotide sequence ID" value="XM_062784381.1"/>
</dbReference>
<comment type="caution">
    <text evidence="8">The sequence shown here is derived from an EMBL/GenBank/DDBJ whole genome shotgun (WGS) entry which is preliminary data.</text>
</comment>
<evidence type="ECO:0000313" key="9">
    <source>
        <dbReference type="Proteomes" id="UP001302676"/>
    </source>
</evidence>
<sequence length="389" mass="43538">MANATFASGLPPLPAYEIRPQPDLLPFISDFWLSLIATHIAYWVVSLIFHIIDVYDLFPQYRLHTPEEISQRNLASRYEVARDVVLQQIIQTGMSAFLSLTDPVATIGQEDYDVAVWATRVRLAQRALPSVLGTLGLNAAAISKNMATSYPLLAGALAGGHYPFLTTTLDDVTGAAVPAFAAWELAVAKAIYWLIIPGIQFWLATVFLDTWQYFWHRAMHINKWMYTHWHSRHHRLYVPYAYGALYNHPIEGFLLDTLGAGAAYKASMLSPRLGLLFFVFSTVKTVDDHCGYALPWDPMQHITSNNAAYHDIHHQSWGIKTNFSQPFFTVWDRVLGTKWKGDTSLKYERTRTAATKKAEKKAVGESSSISSSVANGSAVPRTNGTVKTK</sequence>
<evidence type="ECO:0000256" key="2">
    <source>
        <dbReference type="ARBA" id="ARBA00022692"/>
    </source>
</evidence>
<protein>
    <submittedName>
        <fullName evidence="8">Sphingolipid C4-hydroxylase</fullName>
    </submittedName>
</protein>
<dbReference type="Proteomes" id="UP001302676">
    <property type="component" value="Unassembled WGS sequence"/>
</dbReference>
<dbReference type="GO" id="GO:0005506">
    <property type="term" value="F:iron ion binding"/>
    <property type="evidence" value="ECO:0007669"/>
    <property type="project" value="InterPro"/>
</dbReference>
<feature type="domain" description="Fatty acid hydroxylase" evidence="7">
    <location>
        <begin position="203"/>
        <end position="337"/>
    </location>
</feature>
<keyword evidence="2 6" id="KW-0812">Transmembrane</keyword>
<dbReference type="AlphaFoldDB" id="A0AAN6UYP9"/>
<evidence type="ECO:0000256" key="3">
    <source>
        <dbReference type="ARBA" id="ARBA00022989"/>
    </source>
</evidence>
<feature type="transmembrane region" description="Helical" evidence="6">
    <location>
        <begin position="31"/>
        <end position="52"/>
    </location>
</feature>
<comment type="subcellular location">
    <subcellularLocation>
        <location evidence="1">Membrane</location>
    </subcellularLocation>
</comment>
<reference evidence="8" key="2">
    <citation type="submission" date="2023-05" db="EMBL/GenBank/DDBJ databases">
        <authorList>
            <consortium name="Lawrence Berkeley National Laboratory"/>
            <person name="Steindorff A."/>
            <person name="Hensen N."/>
            <person name="Bonometti L."/>
            <person name="Westerberg I."/>
            <person name="Brannstrom I.O."/>
            <person name="Guillou S."/>
            <person name="Cros-Aarteil S."/>
            <person name="Calhoun S."/>
            <person name="Haridas S."/>
            <person name="Kuo A."/>
            <person name="Mondo S."/>
            <person name="Pangilinan J."/>
            <person name="Riley R."/>
            <person name="Labutti K."/>
            <person name="Andreopoulos B."/>
            <person name="Lipzen A."/>
            <person name="Chen C."/>
            <person name="Yanf M."/>
            <person name="Daum C."/>
            <person name="Ng V."/>
            <person name="Clum A."/>
            <person name="Ohm R."/>
            <person name="Martin F."/>
            <person name="Silar P."/>
            <person name="Natvig D."/>
            <person name="Lalanne C."/>
            <person name="Gautier V."/>
            <person name="Ament-Velasquez S.L."/>
            <person name="Kruys A."/>
            <person name="Hutchinson M.I."/>
            <person name="Powell A.J."/>
            <person name="Barry K."/>
            <person name="Miller A.N."/>
            <person name="Grigoriev I.V."/>
            <person name="Debuchy R."/>
            <person name="Gladieux P."/>
            <person name="Thoren M.H."/>
            <person name="Johannesson H."/>
        </authorList>
    </citation>
    <scope>NUCLEOTIDE SEQUENCE</scope>
    <source>
        <strain evidence="8">CBS 141.50</strain>
    </source>
</reference>
<dbReference type="InterPro" id="IPR050307">
    <property type="entry name" value="Sterol_Desaturase_Related"/>
</dbReference>
<dbReference type="GeneID" id="87820994"/>
<evidence type="ECO:0000256" key="5">
    <source>
        <dbReference type="SAM" id="MobiDB-lite"/>
    </source>
</evidence>
<proteinExistence type="predicted"/>
<evidence type="ECO:0000259" key="7">
    <source>
        <dbReference type="Pfam" id="PF04116"/>
    </source>
</evidence>
<accession>A0AAN6UYP9</accession>
<dbReference type="PANTHER" id="PTHR11863">
    <property type="entry name" value="STEROL DESATURASE"/>
    <property type="match status" value="1"/>
</dbReference>
<evidence type="ECO:0000256" key="6">
    <source>
        <dbReference type="SAM" id="Phobius"/>
    </source>
</evidence>
<keyword evidence="3 6" id="KW-1133">Transmembrane helix</keyword>
<evidence type="ECO:0000256" key="1">
    <source>
        <dbReference type="ARBA" id="ARBA00004370"/>
    </source>
</evidence>
<organism evidence="8 9">
    <name type="scientific">Dichotomopilus funicola</name>
    <dbReference type="NCBI Taxonomy" id="1934379"/>
    <lineage>
        <taxon>Eukaryota</taxon>
        <taxon>Fungi</taxon>
        <taxon>Dikarya</taxon>
        <taxon>Ascomycota</taxon>
        <taxon>Pezizomycotina</taxon>
        <taxon>Sordariomycetes</taxon>
        <taxon>Sordariomycetidae</taxon>
        <taxon>Sordariales</taxon>
        <taxon>Chaetomiaceae</taxon>
        <taxon>Dichotomopilus</taxon>
    </lineage>
</organism>
<keyword evidence="4 6" id="KW-0472">Membrane</keyword>